<proteinExistence type="predicted"/>
<feature type="compositionally biased region" description="Low complexity" evidence="1">
    <location>
        <begin position="987"/>
        <end position="996"/>
    </location>
</feature>
<evidence type="ECO:0000259" key="2">
    <source>
        <dbReference type="Pfam" id="PF20231"/>
    </source>
</evidence>
<reference evidence="3" key="1">
    <citation type="submission" date="2023-03" db="EMBL/GenBank/DDBJ databases">
        <title>Massive genome expansion in bonnet fungi (Mycena s.s.) driven by repeated elements and novel gene families across ecological guilds.</title>
        <authorList>
            <consortium name="Lawrence Berkeley National Laboratory"/>
            <person name="Harder C.B."/>
            <person name="Miyauchi S."/>
            <person name="Viragh M."/>
            <person name="Kuo A."/>
            <person name="Thoen E."/>
            <person name="Andreopoulos B."/>
            <person name="Lu D."/>
            <person name="Skrede I."/>
            <person name="Drula E."/>
            <person name="Henrissat B."/>
            <person name="Morin E."/>
            <person name="Kohler A."/>
            <person name="Barry K."/>
            <person name="LaButti K."/>
            <person name="Morin E."/>
            <person name="Salamov A."/>
            <person name="Lipzen A."/>
            <person name="Mereny Z."/>
            <person name="Hegedus B."/>
            <person name="Baldrian P."/>
            <person name="Stursova M."/>
            <person name="Weitz H."/>
            <person name="Taylor A."/>
            <person name="Grigoriev I.V."/>
            <person name="Nagy L.G."/>
            <person name="Martin F."/>
            <person name="Kauserud H."/>
        </authorList>
    </citation>
    <scope>NUCLEOTIDE SEQUENCE</scope>
    <source>
        <strain evidence="3">CBHHK002</strain>
    </source>
</reference>
<feature type="compositionally biased region" description="Low complexity" evidence="1">
    <location>
        <begin position="948"/>
        <end position="960"/>
    </location>
</feature>
<feature type="compositionally biased region" description="Low complexity" evidence="1">
    <location>
        <begin position="553"/>
        <end position="569"/>
    </location>
</feature>
<feature type="region of interest" description="Disordered" evidence="1">
    <location>
        <begin position="547"/>
        <end position="574"/>
    </location>
</feature>
<feature type="compositionally biased region" description="Acidic residues" evidence="1">
    <location>
        <begin position="680"/>
        <end position="695"/>
    </location>
</feature>
<feature type="compositionally biased region" description="Acidic residues" evidence="1">
    <location>
        <begin position="1059"/>
        <end position="1086"/>
    </location>
</feature>
<dbReference type="Pfam" id="PF20231">
    <property type="entry name" value="DUF6589"/>
    <property type="match status" value="1"/>
</dbReference>
<sequence length="1086" mass="121656">MDGNPPPPPSVKLVRAYTRLPKLTTVPTLESIRAKGTSSTSNSPVTPSPSSASTQTFLRAPKRTCWQKMDHVLTTYGFESLGEFLSVLFHPRKRGEKDHRTKSHRQTVSAFLKGQSKITMAHIIPLIFNHSRSRPRKRDTDQHSAAFSPSRPLSEIRCARPCLSAWATRLVGDRIYYQVGKIARKSRTDTRSRRHLRATTNKRTNSKDVIEWEDVAFSVEELAALYRQEDEFRWYLTECFAASRKGGKVIVKKTRPHPIIQVGAISSFITSRNRYASGDLGLPLGLWLFACQAHVDVKRVLCRFGYSVSDSTARNALNSLTGADLSALRAQVQDATARGEVDFGKISDNVQRYEHVFEHGLGKENVLKHGTACTVFGLDNCKPGAFHAADHIARVINQERQSMTVETIYSSIEWEHMDNITDLHFVRVITNFSPHLNHLSSQVSARFHTTLAKHRLEPRKTRLQPLGTNTEQQMENKGYQAGFRDFDKQMGIEPEKSDNLLSWNRGDGLTRLKHIQVTTKNIYTSYRNAISTPETWHTKSTQLNSAATNHYGPAASPDPSSLSRSSNAANMKRPTDLKTSRVLDCWRLVLGCDTDLLAHFDELAAHDCLPTLEDLLEQASIIRERYACQTAYEQSLDKLEQDGASSRTKFPESSKQTPATAPDASAAESDADTDMPGLDDIPDDDEPAPLGEDLEPSIGISTTPEPAELTGKSQEEEGPKTHKEPPGFDDDRVLSNAILFLTEFGWWIELNYAIPEGDVGRVFEILKIFIFTFTGSSNQNYLRYMLDLYALLEVECSPELKEALLNNWLINLTGELGKFIEGDLMQRGGDYDDKFYRETIAPNVLHFLKIKENMESAFELKHRSKSHTSPHLRNETKILLQLNKDEELHSFRSGRSMGHAAVNQFDRGYQRLENGKLTEYLEHSAEYAKLLHEMEILRGNIPLRDAPSKSNSPTPSSNSSDDAGAHSNTVPSPTPESDRGNDSPTPSSVRSGRSSASAASLAAADCVQEWDTVDHSDERLFSGSDLTVIIDPETGVLNDDWYEPGEFEDLLDRLCGPEVEQDNDSEDEEPESDDPETESENEDVED</sequence>
<name>A0AAD7AM94_9AGAR</name>
<evidence type="ECO:0000313" key="4">
    <source>
        <dbReference type="Proteomes" id="UP001218218"/>
    </source>
</evidence>
<accession>A0AAD7AM94</accession>
<feature type="region of interest" description="Disordered" evidence="1">
    <location>
        <begin position="28"/>
        <end position="56"/>
    </location>
</feature>
<dbReference type="AlphaFoldDB" id="A0AAD7AM94"/>
<feature type="region of interest" description="Disordered" evidence="1">
    <location>
        <begin position="639"/>
        <end position="729"/>
    </location>
</feature>
<feature type="compositionally biased region" description="Polar residues" evidence="1">
    <location>
        <begin position="643"/>
        <end position="656"/>
    </location>
</feature>
<feature type="compositionally biased region" description="Basic and acidic residues" evidence="1">
    <location>
        <begin position="713"/>
        <end position="729"/>
    </location>
</feature>
<dbReference type="InterPro" id="IPR046496">
    <property type="entry name" value="DUF6589"/>
</dbReference>
<feature type="compositionally biased region" description="Low complexity" evidence="1">
    <location>
        <begin position="657"/>
        <end position="679"/>
    </location>
</feature>
<comment type="caution">
    <text evidence="3">The sequence shown here is derived from an EMBL/GenBank/DDBJ whole genome shotgun (WGS) entry which is preliminary data.</text>
</comment>
<organism evidence="3 4">
    <name type="scientific">Mycena albidolilacea</name>
    <dbReference type="NCBI Taxonomy" id="1033008"/>
    <lineage>
        <taxon>Eukaryota</taxon>
        <taxon>Fungi</taxon>
        <taxon>Dikarya</taxon>
        <taxon>Basidiomycota</taxon>
        <taxon>Agaricomycotina</taxon>
        <taxon>Agaricomycetes</taxon>
        <taxon>Agaricomycetidae</taxon>
        <taxon>Agaricales</taxon>
        <taxon>Marasmiineae</taxon>
        <taxon>Mycenaceae</taxon>
        <taxon>Mycena</taxon>
    </lineage>
</organism>
<evidence type="ECO:0000313" key="3">
    <source>
        <dbReference type="EMBL" id="KAJ7362694.1"/>
    </source>
</evidence>
<feature type="region of interest" description="Disordered" evidence="1">
    <location>
        <begin position="942"/>
        <end position="996"/>
    </location>
</feature>
<dbReference type="Proteomes" id="UP001218218">
    <property type="component" value="Unassembled WGS sequence"/>
</dbReference>
<keyword evidence="4" id="KW-1185">Reference proteome</keyword>
<dbReference type="EMBL" id="JARIHO010000004">
    <property type="protein sequence ID" value="KAJ7362694.1"/>
    <property type="molecule type" value="Genomic_DNA"/>
</dbReference>
<feature type="region of interest" description="Disordered" evidence="1">
    <location>
        <begin position="1055"/>
        <end position="1086"/>
    </location>
</feature>
<gene>
    <name evidence="3" type="ORF">DFH08DRAFT_1025065</name>
</gene>
<feature type="compositionally biased region" description="Low complexity" evidence="1">
    <location>
        <begin position="37"/>
        <end position="56"/>
    </location>
</feature>
<evidence type="ECO:0000256" key="1">
    <source>
        <dbReference type="SAM" id="MobiDB-lite"/>
    </source>
</evidence>
<protein>
    <recommendedName>
        <fullName evidence="2">DUF6589 domain-containing protein</fullName>
    </recommendedName>
</protein>
<feature type="domain" description="DUF6589" evidence="2">
    <location>
        <begin position="399"/>
        <end position="867"/>
    </location>
</feature>